<keyword evidence="2" id="KW-1185">Reference proteome</keyword>
<comment type="caution">
    <text evidence="1">The sequence shown here is derived from an EMBL/GenBank/DDBJ whole genome shotgun (WGS) entry which is preliminary data.</text>
</comment>
<evidence type="ECO:0000313" key="2">
    <source>
        <dbReference type="Proteomes" id="UP000531561"/>
    </source>
</evidence>
<dbReference type="Proteomes" id="UP000531561">
    <property type="component" value="Unassembled WGS sequence"/>
</dbReference>
<dbReference type="AlphaFoldDB" id="A0A8H6B0W2"/>
<evidence type="ECO:0000313" key="1">
    <source>
        <dbReference type="EMBL" id="KAF5877090.1"/>
    </source>
</evidence>
<protein>
    <submittedName>
        <fullName evidence="1">Uncharacterized protein</fullName>
    </submittedName>
</protein>
<accession>A0A8H6B0W2</accession>
<proteinExistence type="predicted"/>
<gene>
    <name evidence="1" type="ORF">Bfra_001451</name>
</gene>
<sequence>MKNNNTDGKGRARPRISASASDQSHLQAFVELPVFCLHCSTIIEAMVEINDLGSDWDLQVGSADLWHHTISLGGSYAFRP</sequence>
<reference evidence="1 2" key="1">
    <citation type="journal article" date="2020" name="Phytopathology">
        <title>A high-quality genome resource of Botrytis fragariae, a new and rapidly spreading fungal pathogen causing strawberry gray mold in the U.S.A.</title>
        <authorList>
            <person name="Wu Y."/>
            <person name="Saski C.A."/>
            <person name="Schnabel G."/>
            <person name="Xiao S."/>
            <person name="Hu M."/>
        </authorList>
    </citation>
    <scope>NUCLEOTIDE SEQUENCE [LARGE SCALE GENOMIC DNA]</scope>
    <source>
        <strain evidence="1 2">BVB16</strain>
    </source>
</reference>
<name>A0A8H6B0W2_9HELO</name>
<organism evidence="1 2">
    <name type="scientific">Botrytis fragariae</name>
    <dbReference type="NCBI Taxonomy" id="1964551"/>
    <lineage>
        <taxon>Eukaryota</taxon>
        <taxon>Fungi</taxon>
        <taxon>Dikarya</taxon>
        <taxon>Ascomycota</taxon>
        <taxon>Pezizomycotina</taxon>
        <taxon>Leotiomycetes</taxon>
        <taxon>Helotiales</taxon>
        <taxon>Sclerotiniaceae</taxon>
        <taxon>Botrytis</taxon>
    </lineage>
</organism>
<dbReference type="GeneID" id="59255574"/>
<dbReference type="RefSeq" id="XP_037196036.1">
    <property type="nucleotide sequence ID" value="XM_037331882.1"/>
</dbReference>
<dbReference type="EMBL" id="JABFCT010000003">
    <property type="protein sequence ID" value="KAF5877090.1"/>
    <property type="molecule type" value="Genomic_DNA"/>
</dbReference>